<name>A0A1I2DRU6_9MICO</name>
<feature type="transmembrane region" description="Helical" evidence="2">
    <location>
        <begin position="318"/>
        <end position="345"/>
    </location>
</feature>
<accession>A0A1I2DRU6</accession>
<reference evidence="6" key="1">
    <citation type="submission" date="2016-10" db="EMBL/GenBank/DDBJ databases">
        <authorList>
            <person name="Varghese N."/>
            <person name="Submissions S."/>
        </authorList>
    </citation>
    <scope>NUCLEOTIDE SEQUENCE [LARGE SCALE GENOMIC DNA]</scope>
    <source>
        <strain evidence="6">DSM 19083</strain>
    </source>
</reference>
<feature type="domain" description="SGNH" evidence="4">
    <location>
        <begin position="449"/>
        <end position="671"/>
    </location>
</feature>
<feature type="transmembrane region" description="Helical" evidence="2">
    <location>
        <begin position="49"/>
        <end position="70"/>
    </location>
</feature>
<feature type="transmembrane region" description="Helical" evidence="2">
    <location>
        <begin position="271"/>
        <end position="297"/>
    </location>
</feature>
<dbReference type="PANTHER" id="PTHR23028:SF53">
    <property type="entry name" value="ACYL_TRANSF_3 DOMAIN-CONTAINING PROTEIN"/>
    <property type="match status" value="1"/>
</dbReference>
<keyword evidence="2" id="KW-0812">Transmembrane</keyword>
<feature type="transmembrane region" description="Helical" evidence="2">
    <location>
        <begin position="365"/>
        <end position="387"/>
    </location>
</feature>
<dbReference type="STRING" id="285351.SAMN04488035_0699"/>
<gene>
    <name evidence="5" type="ORF">SAMN04488035_0699</name>
</gene>
<dbReference type="Proteomes" id="UP000198520">
    <property type="component" value="Unassembled WGS sequence"/>
</dbReference>
<dbReference type="GO" id="GO:0016787">
    <property type="term" value="F:hydrolase activity"/>
    <property type="evidence" value="ECO:0007669"/>
    <property type="project" value="UniProtKB-KW"/>
</dbReference>
<evidence type="ECO:0000256" key="1">
    <source>
        <dbReference type="SAM" id="MobiDB-lite"/>
    </source>
</evidence>
<dbReference type="Pfam" id="PF01757">
    <property type="entry name" value="Acyl_transf_3"/>
    <property type="match status" value="1"/>
</dbReference>
<keyword evidence="5" id="KW-0808">Transferase</keyword>
<dbReference type="EMBL" id="FONZ01000001">
    <property type="protein sequence ID" value="SFE83352.1"/>
    <property type="molecule type" value="Genomic_DNA"/>
</dbReference>
<evidence type="ECO:0000256" key="2">
    <source>
        <dbReference type="SAM" id="Phobius"/>
    </source>
</evidence>
<feature type="region of interest" description="Disordered" evidence="1">
    <location>
        <begin position="436"/>
        <end position="456"/>
    </location>
</feature>
<dbReference type="InterPro" id="IPR050879">
    <property type="entry name" value="Acyltransferase_3"/>
</dbReference>
<feature type="transmembrane region" description="Helical" evidence="2">
    <location>
        <begin position="91"/>
        <end position="111"/>
    </location>
</feature>
<dbReference type="Pfam" id="PF19040">
    <property type="entry name" value="SGNH"/>
    <property type="match status" value="1"/>
</dbReference>
<feature type="transmembrane region" description="Helical" evidence="2">
    <location>
        <begin position="248"/>
        <end position="265"/>
    </location>
</feature>
<feature type="compositionally biased region" description="Basic and acidic residues" evidence="1">
    <location>
        <begin position="436"/>
        <end position="451"/>
    </location>
</feature>
<sequence>MTHAAPVSAPPAAIPSPGTRSFSPEIQALRAFAVVAVVAYHLWPGAVPGGFVGVDVFFVLSGYLITGHMLREHARSGRFSLASFYARRVRRIAPAALLVLLATAAATPFLLPEPRWHEVVRTGIASVVSGTNWLLALDSVDYLAEGTAPSPFQHYWSLAVEEQFYLVWPLLAVAAIAWARRRRQAFRRVFLVSAATVFAVSLALSALSTLGTGPASYFATTTRAWELALGGLAAFVPALGWSPRTRTVTFGLAVAALVAVCLALDEPERYPGWLALLPCAATAVAVLAGETTVTGALGRAVRSRGVQWLGDASFSLYLWHWPVLLVLPDSPWLALVSSLALAWASRRYVEVPCLRAPASGPGMRRTFAVFVTASVAVAVAFVALAVVGDHRADRRADAGAQLLADPPAGLGPDALTPGGFTSFVATRDVIVPSPERARRDLPEGAEGRCKSDMGSPSTPVCEFGAPDADLVIALVGDSHAEQYLPALQSIAETHDARVLTFFHSSCPFSTAQRATDAARGGPCLTANDATLAALLADDAIDVVVTSARTAVPWAEGDVPADGFVEIWQALLADGLPIVVLGDNPLMLPDDGTLDCVAAKPHAPDECARPRSEAMPVDHQADAARRTPGVRWVDTTAWFCTDTTCPAVVGNVLVHRDEQHLTTTYARLLDTRVWAEIAAELRLP</sequence>
<dbReference type="AlphaFoldDB" id="A0A1I2DRU6"/>
<keyword evidence="5" id="KW-0378">Hydrolase</keyword>
<dbReference type="InterPro" id="IPR043968">
    <property type="entry name" value="SGNH"/>
</dbReference>
<evidence type="ECO:0000259" key="3">
    <source>
        <dbReference type="Pfam" id="PF01757"/>
    </source>
</evidence>
<protein>
    <submittedName>
        <fullName evidence="5">Peptidoglycan/LPS O-acetylase OafA/YrhL, contains acyltransferase and SGNH-hydrolase domains</fullName>
    </submittedName>
</protein>
<dbReference type="InterPro" id="IPR002656">
    <property type="entry name" value="Acyl_transf_3_dom"/>
</dbReference>
<evidence type="ECO:0000313" key="5">
    <source>
        <dbReference type="EMBL" id="SFE83352.1"/>
    </source>
</evidence>
<dbReference type="GO" id="GO:0016747">
    <property type="term" value="F:acyltransferase activity, transferring groups other than amino-acyl groups"/>
    <property type="evidence" value="ECO:0007669"/>
    <property type="project" value="InterPro"/>
</dbReference>
<evidence type="ECO:0000259" key="4">
    <source>
        <dbReference type="Pfam" id="PF19040"/>
    </source>
</evidence>
<feature type="transmembrane region" description="Helical" evidence="2">
    <location>
        <begin position="191"/>
        <end position="212"/>
    </location>
</feature>
<keyword evidence="2" id="KW-0472">Membrane</keyword>
<proteinExistence type="predicted"/>
<feature type="transmembrane region" description="Helical" evidence="2">
    <location>
        <begin position="163"/>
        <end position="179"/>
    </location>
</feature>
<dbReference type="RefSeq" id="WP_093375063.1">
    <property type="nucleotide sequence ID" value="NZ_BNAN01000001.1"/>
</dbReference>
<evidence type="ECO:0000313" key="6">
    <source>
        <dbReference type="Proteomes" id="UP000198520"/>
    </source>
</evidence>
<keyword evidence="2" id="KW-1133">Transmembrane helix</keyword>
<dbReference type="OrthoDB" id="3404679at2"/>
<dbReference type="GO" id="GO:0016020">
    <property type="term" value="C:membrane"/>
    <property type="evidence" value="ECO:0007669"/>
    <property type="project" value="TreeGrafter"/>
</dbReference>
<dbReference type="GO" id="GO:0009103">
    <property type="term" value="P:lipopolysaccharide biosynthetic process"/>
    <property type="evidence" value="ECO:0007669"/>
    <property type="project" value="TreeGrafter"/>
</dbReference>
<keyword evidence="5" id="KW-0012">Acyltransferase</keyword>
<organism evidence="5 6">
    <name type="scientific">Flavimobilis marinus</name>
    <dbReference type="NCBI Taxonomy" id="285351"/>
    <lineage>
        <taxon>Bacteria</taxon>
        <taxon>Bacillati</taxon>
        <taxon>Actinomycetota</taxon>
        <taxon>Actinomycetes</taxon>
        <taxon>Micrococcales</taxon>
        <taxon>Jonesiaceae</taxon>
        <taxon>Flavimobilis</taxon>
    </lineage>
</organism>
<feature type="domain" description="Acyltransferase 3" evidence="3">
    <location>
        <begin position="25"/>
        <end position="327"/>
    </location>
</feature>
<dbReference type="PANTHER" id="PTHR23028">
    <property type="entry name" value="ACETYLTRANSFERASE"/>
    <property type="match status" value="1"/>
</dbReference>
<keyword evidence="6" id="KW-1185">Reference proteome</keyword>